<dbReference type="AlphaFoldDB" id="A0A939HQ17"/>
<dbReference type="RefSeq" id="WP_207845901.1">
    <property type="nucleotide sequence ID" value="NZ_JAFVMH010000003.1"/>
</dbReference>
<reference evidence="1" key="1">
    <citation type="submission" date="2021-03" db="EMBL/GenBank/DDBJ databases">
        <title>The complete genome sequence of Acetobacter sp. TBRC 12339.</title>
        <authorList>
            <person name="Charoenyingcharoen P."/>
            <person name="Yukphan P."/>
        </authorList>
    </citation>
    <scope>NUCLEOTIDE SEQUENCE</scope>
    <source>
        <strain evidence="1">TBRC 12339</strain>
    </source>
</reference>
<gene>
    <name evidence="1" type="ORF">J2D77_08890</name>
</gene>
<evidence type="ECO:0000313" key="1">
    <source>
        <dbReference type="EMBL" id="MBO1325261.1"/>
    </source>
</evidence>
<comment type="caution">
    <text evidence="1">The sequence shown here is derived from an EMBL/GenBank/DDBJ whole genome shotgun (WGS) entry which is preliminary data.</text>
</comment>
<keyword evidence="2" id="KW-1185">Reference proteome</keyword>
<sequence length="79" mass="8508">MVAGQRVCKQAVQQASVRPVMLCASLIPGRQRPAREGAGALRGSARRFGLGPVILLRVILRYVPLARYGPYSVASVLFS</sequence>
<name>A0A939HQ17_9PROT</name>
<accession>A0A939HQ17</accession>
<protein>
    <submittedName>
        <fullName evidence="1">Uncharacterized protein</fullName>
    </submittedName>
</protein>
<dbReference type="EMBL" id="JAFVMH010000003">
    <property type="protein sequence ID" value="MBO1325261.1"/>
    <property type="molecule type" value="Genomic_DNA"/>
</dbReference>
<dbReference type="Proteomes" id="UP000664073">
    <property type="component" value="Unassembled WGS sequence"/>
</dbReference>
<organism evidence="1 2">
    <name type="scientific">Acetobacter garciniae</name>
    <dbReference type="NCBI Taxonomy" id="2817435"/>
    <lineage>
        <taxon>Bacteria</taxon>
        <taxon>Pseudomonadati</taxon>
        <taxon>Pseudomonadota</taxon>
        <taxon>Alphaproteobacteria</taxon>
        <taxon>Acetobacterales</taxon>
        <taxon>Acetobacteraceae</taxon>
        <taxon>Acetobacter</taxon>
    </lineage>
</organism>
<evidence type="ECO:0000313" key="2">
    <source>
        <dbReference type="Proteomes" id="UP000664073"/>
    </source>
</evidence>
<proteinExistence type="predicted"/>